<evidence type="ECO:0000256" key="1">
    <source>
        <dbReference type="SAM" id="Phobius"/>
    </source>
</evidence>
<keyword evidence="1" id="KW-1133">Transmembrane helix</keyword>
<dbReference type="RefSeq" id="WP_145190330.1">
    <property type="nucleotide sequence ID" value="NZ_CP036266.1"/>
</dbReference>
<dbReference type="AlphaFoldDB" id="A0A517PV36"/>
<name>A0A517PV36_9PLAN</name>
<keyword evidence="1" id="KW-0812">Transmembrane</keyword>
<organism evidence="2 3">
    <name type="scientific">Gimesia chilikensis</name>
    <dbReference type="NCBI Taxonomy" id="2605989"/>
    <lineage>
        <taxon>Bacteria</taxon>
        <taxon>Pseudomonadati</taxon>
        <taxon>Planctomycetota</taxon>
        <taxon>Planctomycetia</taxon>
        <taxon>Planctomycetales</taxon>
        <taxon>Planctomycetaceae</taxon>
        <taxon>Gimesia</taxon>
    </lineage>
</organism>
<keyword evidence="1" id="KW-0472">Membrane</keyword>
<reference evidence="2 3" key="1">
    <citation type="submission" date="2019-02" db="EMBL/GenBank/DDBJ databases">
        <title>Deep-cultivation of Planctomycetes and their phenomic and genomic characterization uncovers novel biology.</title>
        <authorList>
            <person name="Wiegand S."/>
            <person name="Jogler M."/>
            <person name="Boedeker C."/>
            <person name="Pinto D."/>
            <person name="Vollmers J."/>
            <person name="Rivas-Marin E."/>
            <person name="Kohn T."/>
            <person name="Peeters S.H."/>
            <person name="Heuer A."/>
            <person name="Rast P."/>
            <person name="Oberbeckmann S."/>
            <person name="Bunk B."/>
            <person name="Jeske O."/>
            <person name="Meyerdierks A."/>
            <person name="Storesund J.E."/>
            <person name="Kallscheuer N."/>
            <person name="Luecker S."/>
            <person name="Lage O.M."/>
            <person name="Pohl T."/>
            <person name="Merkel B.J."/>
            <person name="Hornburger P."/>
            <person name="Mueller R.-W."/>
            <person name="Bruemmer F."/>
            <person name="Labrenz M."/>
            <person name="Spormann A.M."/>
            <person name="Op den Camp H."/>
            <person name="Overmann J."/>
            <person name="Amann R."/>
            <person name="Jetten M.S.M."/>
            <person name="Mascher T."/>
            <person name="Medema M.H."/>
            <person name="Devos D.P."/>
            <person name="Kaster A.-K."/>
            <person name="Ovreas L."/>
            <person name="Rohde M."/>
            <person name="Galperin M.Y."/>
            <person name="Jogler C."/>
        </authorList>
    </citation>
    <scope>NUCLEOTIDE SEQUENCE [LARGE SCALE GENOMIC DNA]</scope>
    <source>
        <strain evidence="2 3">HG66A1</strain>
    </source>
</reference>
<dbReference type="EMBL" id="CP036266">
    <property type="protein sequence ID" value="QDT23232.1"/>
    <property type="molecule type" value="Genomic_DNA"/>
</dbReference>
<gene>
    <name evidence="2" type="ORF">HG66A1_50490</name>
</gene>
<keyword evidence="3" id="KW-1185">Reference proteome</keyword>
<feature type="transmembrane region" description="Helical" evidence="1">
    <location>
        <begin position="70"/>
        <end position="86"/>
    </location>
</feature>
<dbReference type="Proteomes" id="UP000320421">
    <property type="component" value="Chromosome"/>
</dbReference>
<evidence type="ECO:0000313" key="2">
    <source>
        <dbReference type="EMBL" id="QDT23232.1"/>
    </source>
</evidence>
<protein>
    <submittedName>
        <fullName evidence="2">Uncharacterized protein</fullName>
    </submittedName>
</protein>
<feature type="transmembrane region" description="Helical" evidence="1">
    <location>
        <begin position="6"/>
        <end position="24"/>
    </location>
</feature>
<sequence>MNYLMALVVAGLLILGIFLFRWVVRHAFRQELQQRGGDLSREQNYGMEVPSGVLFWLSLADFVYVFRIPISLLILVCALGCAWYCGTG</sequence>
<evidence type="ECO:0000313" key="3">
    <source>
        <dbReference type="Proteomes" id="UP000320421"/>
    </source>
</evidence>
<accession>A0A517PV36</accession>
<proteinExistence type="predicted"/>